<dbReference type="Proteomes" id="UP000002320">
    <property type="component" value="Unassembled WGS sequence"/>
</dbReference>
<keyword evidence="4" id="KW-1185">Reference proteome</keyword>
<dbReference type="AlphaFoldDB" id="B0XL71"/>
<dbReference type="HOGENOM" id="CLU_681984_0_0_1"/>
<gene>
    <name evidence="3" type="primary">6054490</name>
    <name evidence="2" type="ORF">CpipJ_CPIJ020107</name>
</gene>
<dbReference type="EMBL" id="DS234310">
    <property type="protein sequence ID" value="EDS33537.1"/>
    <property type="molecule type" value="Genomic_DNA"/>
</dbReference>
<evidence type="ECO:0000256" key="1">
    <source>
        <dbReference type="SAM" id="MobiDB-lite"/>
    </source>
</evidence>
<dbReference type="PANTHER" id="PTHR10773">
    <property type="entry name" value="DNA-DIRECTED RNA POLYMERASES I, II, AND III SUBUNIT RPABC2"/>
    <property type="match status" value="1"/>
</dbReference>
<dbReference type="InParanoid" id="B0XL71"/>
<evidence type="ECO:0000313" key="4">
    <source>
        <dbReference type="Proteomes" id="UP000002320"/>
    </source>
</evidence>
<feature type="region of interest" description="Disordered" evidence="1">
    <location>
        <begin position="40"/>
        <end position="59"/>
    </location>
</feature>
<dbReference type="PANTHER" id="PTHR10773:SF19">
    <property type="match status" value="1"/>
</dbReference>
<reference evidence="2" key="1">
    <citation type="submission" date="2007-03" db="EMBL/GenBank/DDBJ databases">
        <title>Annotation of Culex pipiens quinquefasciatus.</title>
        <authorList>
            <consortium name="The Broad Institute Genome Sequencing Platform"/>
            <person name="Atkinson P.W."/>
            <person name="Hemingway J."/>
            <person name="Christensen B.M."/>
            <person name="Higgs S."/>
            <person name="Kodira C."/>
            <person name="Hannick L."/>
            <person name="Megy K."/>
            <person name="O'Leary S."/>
            <person name="Pearson M."/>
            <person name="Haas B.J."/>
            <person name="Mauceli E."/>
            <person name="Wortman J.R."/>
            <person name="Lee N.H."/>
            <person name="Guigo R."/>
            <person name="Stanke M."/>
            <person name="Alvarado L."/>
            <person name="Amedeo P."/>
            <person name="Antoine C.H."/>
            <person name="Arensburger P."/>
            <person name="Bidwell S.L."/>
            <person name="Crawford M."/>
            <person name="Camaro F."/>
            <person name="Devon K."/>
            <person name="Engels R."/>
            <person name="Hammond M."/>
            <person name="Howarth C."/>
            <person name="Koehrsen M."/>
            <person name="Lawson D."/>
            <person name="Montgomery P."/>
            <person name="Nene V."/>
            <person name="Nusbaum C."/>
            <person name="Puiu D."/>
            <person name="Romero-Severson J."/>
            <person name="Severson D.W."/>
            <person name="Shumway M."/>
            <person name="Sisk P."/>
            <person name="Stolte C."/>
            <person name="Zeng Q."/>
            <person name="Eisenstadt E."/>
            <person name="Fraser-Liggett C."/>
            <person name="Strausberg R."/>
            <person name="Galagan J."/>
            <person name="Birren B."/>
            <person name="Collins F.H."/>
        </authorList>
    </citation>
    <scope>NUCLEOTIDE SEQUENCE [LARGE SCALE GENOMIC DNA]</scope>
    <source>
        <strain evidence="2">JHB</strain>
    </source>
</reference>
<evidence type="ECO:0000313" key="2">
    <source>
        <dbReference type="EMBL" id="EDS33537.1"/>
    </source>
</evidence>
<dbReference type="KEGG" id="cqu:CpipJ_CPIJ020107"/>
<protein>
    <submittedName>
        <fullName evidence="2 3">Uncharacterized protein</fullName>
    </submittedName>
</protein>
<accession>B0XL71</accession>
<organism>
    <name type="scientific">Culex quinquefasciatus</name>
    <name type="common">Southern house mosquito</name>
    <name type="synonym">Culex pungens</name>
    <dbReference type="NCBI Taxonomy" id="7176"/>
    <lineage>
        <taxon>Eukaryota</taxon>
        <taxon>Metazoa</taxon>
        <taxon>Ecdysozoa</taxon>
        <taxon>Arthropoda</taxon>
        <taxon>Hexapoda</taxon>
        <taxon>Insecta</taxon>
        <taxon>Pterygota</taxon>
        <taxon>Neoptera</taxon>
        <taxon>Endopterygota</taxon>
        <taxon>Diptera</taxon>
        <taxon>Nematocera</taxon>
        <taxon>Culicoidea</taxon>
        <taxon>Culicidae</taxon>
        <taxon>Culicinae</taxon>
        <taxon>Culicini</taxon>
        <taxon>Culex</taxon>
        <taxon>Culex</taxon>
    </lineage>
</organism>
<evidence type="ECO:0000313" key="3">
    <source>
        <dbReference type="EnsemblMetazoa" id="CPIJ020107-PA"/>
    </source>
</evidence>
<proteinExistence type="predicted"/>
<reference evidence="3" key="2">
    <citation type="submission" date="2020-05" db="UniProtKB">
        <authorList>
            <consortium name="EnsemblMetazoa"/>
        </authorList>
    </citation>
    <scope>IDENTIFICATION</scope>
    <source>
        <strain evidence="3">JHB</strain>
    </source>
</reference>
<dbReference type="EnsemblMetazoa" id="CPIJ020107-RA">
    <property type="protein sequence ID" value="CPIJ020107-PA"/>
    <property type="gene ID" value="CPIJ020107"/>
</dbReference>
<sequence length="404" mass="46240">MAKFPPRGEFLTGLRNTAIDKPSESSTLFFDDVGPAAAAAAAGKLSPEQQQQERGTRTGKEARIAFSSSPSASCLSMAGPFGSFVRSSKKYLSSDLSRMLMYCMFKELCETESKRVVSYSTYYKVFKTLNLSFRTPRIDTCNTCDELQVRRRLAVTEEDKAKIASEVICYSDRCFGQNCNIVICSTFMALIDSYRRQGRNIVITHNFMLSGHSHIECDCIHSAIERAKKKTSANIETPRDWEIFISTIRRKEPFIVRSMAQSDILNLKNLDTFYKKPPRDNNNNKIRFSKIMTFKYSTTQDNVQFKYDLRDEVWEEMRLKISSSGPVVLPGPVTLEPLPLPEAKLNDLKKLLKFITNKSYYETFLKDLQPKKKCRRPILEILDHFEADLDVFEDSEDEEDPLAL</sequence>
<name>B0XL71_CULQU</name>
<dbReference type="VEuPathDB" id="VectorBase:CPIJ020107"/>